<comment type="caution">
    <text evidence="3">The sequence shown here is derived from an EMBL/GenBank/DDBJ whole genome shotgun (WGS) entry which is preliminary data.</text>
</comment>
<keyword evidence="4" id="KW-1185">Reference proteome</keyword>
<evidence type="ECO:0000313" key="4">
    <source>
        <dbReference type="Proteomes" id="UP000242188"/>
    </source>
</evidence>
<sequence>MSQSSSRNMAISGNESCYGDVCRADSFCDHPSRFCFKCAQWLHTCFTEKHKPRCTRVCKEMMGDVITQSPGTTMVAPAVELSIEPDFTSLYVLAAVVPLFFAFLIILICFYRKIGPNKPTMVIRKNICRILNVFNRRHNDQTFVKQKDRLTYHKNPRAKNNSQADASLFADRLSVTSLLSGQESRSFPSLCQSTEIPPIRNEPPANPRTPRTLPESTTQGHTDYYQISKPIKEVGDEGLSIHVDGHVLKPREIQPRQNGTVSST</sequence>
<dbReference type="OrthoDB" id="10513844at2759"/>
<keyword evidence="2" id="KW-1133">Transmembrane helix</keyword>
<name>A0A210PV41_MIZYE</name>
<dbReference type="AlphaFoldDB" id="A0A210PV41"/>
<feature type="region of interest" description="Disordered" evidence="1">
    <location>
        <begin position="186"/>
        <end position="219"/>
    </location>
</feature>
<dbReference type="Proteomes" id="UP000242188">
    <property type="component" value="Unassembled WGS sequence"/>
</dbReference>
<evidence type="ECO:0000313" key="3">
    <source>
        <dbReference type="EMBL" id="OWF40361.1"/>
    </source>
</evidence>
<reference evidence="3 4" key="1">
    <citation type="journal article" date="2017" name="Nat. Ecol. Evol.">
        <title>Scallop genome provides insights into evolution of bilaterian karyotype and development.</title>
        <authorList>
            <person name="Wang S."/>
            <person name="Zhang J."/>
            <person name="Jiao W."/>
            <person name="Li J."/>
            <person name="Xun X."/>
            <person name="Sun Y."/>
            <person name="Guo X."/>
            <person name="Huan P."/>
            <person name="Dong B."/>
            <person name="Zhang L."/>
            <person name="Hu X."/>
            <person name="Sun X."/>
            <person name="Wang J."/>
            <person name="Zhao C."/>
            <person name="Wang Y."/>
            <person name="Wang D."/>
            <person name="Huang X."/>
            <person name="Wang R."/>
            <person name="Lv J."/>
            <person name="Li Y."/>
            <person name="Zhang Z."/>
            <person name="Liu B."/>
            <person name="Lu W."/>
            <person name="Hui Y."/>
            <person name="Liang J."/>
            <person name="Zhou Z."/>
            <person name="Hou R."/>
            <person name="Li X."/>
            <person name="Liu Y."/>
            <person name="Li H."/>
            <person name="Ning X."/>
            <person name="Lin Y."/>
            <person name="Zhao L."/>
            <person name="Xing Q."/>
            <person name="Dou J."/>
            <person name="Li Y."/>
            <person name="Mao J."/>
            <person name="Guo H."/>
            <person name="Dou H."/>
            <person name="Li T."/>
            <person name="Mu C."/>
            <person name="Jiang W."/>
            <person name="Fu Q."/>
            <person name="Fu X."/>
            <person name="Miao Y."/>
            <person name="Liu J."/>
            <person name="Yu Q."/>
            <person name="Li R."/>
            <person name="Liao H."/>
            <person name="Li X."/>
            <person name="Kong Y."/>
            <person name="Jiang Z."/>
            <person name="Chourrout D."/>
            <person name="Li R."/>
            <person name="Bao Z."/>
        </authorList>
    </citation>
    <scope>NUCLEOTIDE SEQUENCE [LARGE SCALE GENOMIC DNA]</scope>
    <source>
        <strain evidence="3 4">PY_sf001</strain>
    </source>
</reference>
<feature type="transmembrane region" description="Helical" evidence="2">
    <location>
        <begin position="90"/>
        <end position="111"/>
    </location>
</feature>
<organism evidence="3 4">
    <name type="scientific">Mizuhopecten yessoensis</name>
    <name type="common">Japanese scallop</name>
    <name type="synonym">Patinopecten yessoensis</name>
    <dbReference type="NCBI Taxonomy" id="6573"/>
    <lineage>
        <taxon>Eukaryota</taxon>
        <taxon>Metazoa</taxon>
        <taxon>Spiralia</taxon>
        <taxon>Lophotrochozoa</taxon>
        <taxon>Mollusca</taxon>
        <taxon>Bivalvia</taxon>
        <taxon>Autobranchia</taxon>
        <taxon>Pteriomorphia</taxon>
        <taxon>Pectinida</taxon>
        <taxon>Pectinoidea</taxon>
        <taxon>Pectinidae</taxon>
        <taxon>Mizuhopecten</taxon>
    </lineage>
</organism>
<dbReference type="EMBL" id="NEDP02005473">
    <property type="protein sequence ID" value="OWF40361.1"/>
    <property type="molecule type" value="Genomic_DNA"/>
</dbReference>
<protein>
    <submittedName>
        <fullName evidence="3">Uncharacterized protein</fullName>
    </submittedName>
</protein>
<keyword evidence="2" id="KW-0812">Transmembrane</keyword>
<proteinExistence type="predicted"/>
<gene>
    <name evidence="3" type="ORF">KP79_PYT05510</name>
</gene>
<keyword evidence="2" id="KW-0472">Membrane</keyword>
<feature type="compositionally biased region" description="Polar residues" evidence="1">
    <location>
        <begin position="186"/>
        <end position="195"/>
    </location>
</feature>
<evidence type="ECO:0000256" key="2">
    <source>
        <dbReference type="SAM" id="Phobius"/>
    </source>
</evidence>
<evidence type="ECO:0000256" key="1">
    <source>
        <dbReference type="SAM" id="MobiDB-lite"/>
    </source>
</evidence>
<accession>A0A210PV41</accession>